<sequence length="392" mass="43638">MITMLHIVIVLVNLFAIIVLAADNSSTHEVPHTRSYWYVGGWYVKGTSGHVFTNQMYVEKLSPVCNNCNLKQYPIVFIHGQAQTGTNWLNKPDGSQGWTSYFLSQGYEIFILDQTSRGRSPWLPGSDNLTTYSAELLQQRFTAPELYKLWPQASFHTQWPGTGVMGDKIFDTYYSSTVQFLASTTDQQSTVKAAGVALLDRIGTPVILLSHSQGGLMPWLIADARPNLVHAIVSLEPTGPPFQEAIFSNTSARPYGLTDIPITYSPPVTNPSVDLVQQTIASTSPNSSQCIIQADKPSPRKLSNLQKVPVMVLTTEASYHALYDWCTVKYLRQAGVQTDHVNLPNLGLHGNGHMVFMEKNSEEVAALVQLWIESRDTLLDRIKNESKEAYNQ</sequence>
<dbReference type="Pfam" id="PF12697">
    <property type="entry name" value="Abhydrolase_6"/>
    <property type="match status" value="1"/>
</dbReference>
<dbReference type="PANTHER" id="PTHR43194:SF4">
    <property type="entry name" value="AB HYDROLASE-1 DOMAIN-CONTAINING PROTEIN"/>
    <property type="match status" value="1"/>
</dbReference>
<dbReference type="SUPFAM" id="SSF53474">
    <property type="entry name" value="alpha/beta-Hydrolases"/>
    <property type="match status" value="1"/>
</dbReference>
<dbReference type="InterPro" id="IPR000073">
    <property type="entry name" value="AB_hydrolase_1"/>
</dbReference>
<evidence type="ECO:0000313" key="4">
    <source>
        <dbReference type="Proteomes" id="UP000243515"/>
    </source>
</evidence>
<dbReference type="AlphaFoldDB" id="A0A232M3F0"/>
<accession>A0A232M3F0</accession>
<dbReference type="InterPro" id="IPR029058">
    <property type="entry name" value="AB_hydrolase_fold"/>
</dbReference>
<feature type="chain" id="PRO_5013053872" description="AB hydrolase-1 domain-containing protein" evidence="1">
    <location>
        <begin position="22"/>
        <end position="392"/>
    </location>
</feature>
<reference evidence="3 4" key="1">
    <citation type="journal article" date="2015" name="Environ. Microbiol.">
        <title>Metagenome sequence of Elaphomyces granulatus from sporocarp tissue reveals Ascomycota ectomycorrhizal fingerprints of genome expansion and a Proteobacteria-rich microbiome.</title>
        <authorList>
            <person name="Quandt C.A."/>
            <person name="Kohler A."/>
            <person name="Hesse C.N."/>
            <person name="Sharpton T.J."/>
            <person name="Martin F."/>
            <person name="Spatafora J.W."/>
        </authorList>
    </citation>
    <scope>NUCLEOTIDE SEQUENCE [LARGE SCALE GENOMIC DNA]</scope>
    <source>
        <strain evidence="3 4">OSC145934</strain>
    </source>
</reference>
<gene>
    <name evidence="3" type="ORF">Egran_01353</name>
</gene>
<keyword evidence="1" id="KW-0732">Signal</keyword>
<dbReference type="EMBL" id="NPHW01002709">
    <property type="protein sequence ID" value="OXV10886.1"/>
    <property type="molecule type" value="Genomic_DNA"/>
</dbReference>
<dbReference type="OrthoDB" id="9978720at2759"/>
<proteinExistence type="predicted"/>
<evidence type="ECO:0000259" key="2">
    <source>
        <dbReference type="Pfam" id="PF12697"/>
    </source>
</evidence>
<name>A0A232M3F0_9EURO</name>
<dbReference type="InterPro" id="IPR050228">
    <property type="entry name" value="Carboxylesterase_BioH"/>
</dbReference>
<organism evidence="3 4">
    <name type="scientific">Elaphomyces granulatus</name>
    <dbReference type="NCBI Taxonomy" id="519963"/>
    <lineage>
        <taxon>Eukaryota</taxon>
        <taxon>Fungi</taxon>
        <taxon>Dikarya</taxon>
        <taxon>Ascomycota</taxon>
        <taxon>Pezizomycotina</taxon>
        <taxon>Eurotiomycetes</taxon>
        <taxon>Eurotiomycetidae</taxon>
        <taxon>Eurotiales</taxon>
        <taxon>Elaphomycetaceae</taxon>
        <taxon>Elaphomyces</taxon>
    </lineage>
</organism>
<dbReference type="PANTHER" id="PTHR43194">
    <property type="entry name" value="HYDROLASE ALPHA/BETA FOLD FAMILY"/>
    <property type="match status" value="1"/>
</dbReference>
<feature type="signal peptide" evidence="1">
    <location>
        <begin position="1"/>
        <end position="21"/>
    </location>
</feature>
<comment type="caution">
    <text evidence="3">The sequence shown here is derived from an EMBL/GenBank/DDBJ whole genome shotgun (WGS) entry which is preliminary data.</text>
</comment>
<feature type="domain" description="AB hydrolase-1" evidence="2">
    <location>
        <begin position="75"/>
        <end position="366"/>
    </location>
</feature>
<keyword evidence="4" id="KW-1185">Reference proteome</keyword>
<dbReference type="CDD" id="cd12809">
    <property type="entry name" value="Esterase_713_like-2"/>
    <property type="match status" value="1"/>
</dbReference>
<dbReference type="Proteomes" id="UP000243515">
    <property type="component" value="Unassembled WGS sequence"/>
</dbReference>
<evidence type="ECO:0000313" key="3">
    <source>
        <dbReference type="EMBL" id="OXV10886.1"/>
    </source>
</evidence>
<evidence type="ECO:0000256" key="1">
    <source>
        <dbReference type="SAM" id="SignalP"/>
    </source>
</evidence>
<protein>
    <recommendedName>
        <fullName evidence="2">AB hydrolase-1 domain-containing protein</fullName>
    </recommendedName>
</protein>
<dbReference type="Gene3D" id="3.40.50.1820">
    <property type="entry name" value="alpha/beta hydrolase"/>
    <property type="match status" value="1"/>
</dbReference>